<reference evidence="3 4" key="1">
    <citation type="submission" date="2019-08" db="EMBL/GenBank/DDBJ databases">
        <title>Bacillus genomes from the desert of Cuatro Cienegas, Coahuila.</title>
        <authorList>
            <person name="Olmedo-Alvarez G."/>
        </authorList>
    </citation>
    <scope>NUCLEOTIDE SEQUENCE [LARGE SCALE GENOMIC DNA]</scope>
    <source>
        <strain evidence="3 4">CH87b_3T</strain>
    </source>
</reference>
<dbReference type="AlphaFoldDB" id="A0A5D4UET0"/>
<proteinExistence type="predicted"/>
<dbReference type="Proteomes" id="UP000324269">
    <property type="component" value="Unassembled WGS sequence"/>
</dbReference>
<evidence type="ECO:0000256" key="2">
    <source>
        <dbReference type="SAM" id="Phobius"/>
    </source>
</evidence>
<keyword evidence="2" id="KW-0812">Transmembrane</keyword>
<name>A0A5D4UET0_9BACI</name>
<evidence type="ECO:0000313" key="4">
    <source>
        <dbReference type="Proteomes" id="UP000324269"/>
    </source>
</evidence>
<evidence type="ECO:0000313" key="3">
    <source>
        <dbReference type="EMBL" id="TYS85772.1"/>
    </source>
</evidence>
<feature type="region of interest" description="Disordered" evidence="1">
    <location>
        <begin position="184"/>
        <end position="225"/>
    </location>
</feature>
<keyword evidence="2" id="KW-1133">Transmembrane helix</keyword>
<feature type="transmembrane region" description="Helical" evidence="2">
    <location>
        <begin position="21"/>
        <end position="41"/>
    </location>
</feature>
<comment type="caution">
    <text evidence="3">The sequence shown here is derived from an EMBL/GenBank/DDBJ whole genome shotgun (WGS) entry which is preliminary data.</text>
</comment>
<dbReference type="OrthoDB" id="2381329at2"/>
<keyword evidence="2" id="KW-0472">Membrane</keyword>
<dbReference type="NCBIfam" id="TIGR02898">
    <property type="entry name" value="spore_YhcN_YlaJ"/>
    <property type="match status" value="1"/>
</dbReference>
<protein>
    <submittedName>
        <fullName evidence="3">YhcN/YlaJ family sporulation lipoprotein</fullName>
    </submittedName>
</protein>
<accession>A0A5D4UET0</accession>
<dbReference type="EMBL" id="VTEZ01000003">
    <property type="protein sequence ID" value="TYS85772.1"/>
    <property type="molecule type" value="Genomic_DNA"/>
</dbReference>
<gene>
    <name evidence="3" type="ORF">FZC85_12425</name>
</gene>
<organism evidence="3 4">
    <name type="scientific">Rossellomorea aquimaris</name>
    <dbReference type="NCBI Taxonomy" id="189382"/>
    <lineage>
        <taxon>Bacteria</taxon>
        <taxon>Bacillati</taxon>
        <taxon>Bacillota</taxon>
        <taxon>Bacilli</taxon>
        <taxon>Bacillales</taxon>
        <taxon>Bacillaceae</taxon>
        <taxon>Rossellomorea</taxon>
    </lineage>
</organism>
<dbReference type="InterPro" id="IPR014247">
    <property type="entry name" value="Spore_lipoprot_YhcN/YlaJ"/>
</dbReference>
<sequence>MNKRIKIEENYTIRKDIDSKSGGIHMFKLISLLMVTIILGACANKDEVGYDNDSNSNNNKPITVQDSNIQHVERKSGQQISRHLVDLTTSVPDVKDATAVVFGKYAFVGIDIDSDIERSQVGSIKYSVAEALQKDPYGAEAIVIADPDLYARLNEISKDIQRGEPVQGIMNELADISGRLMPEIPRSLKQADPENAPNEPKKKMNNTKEKQLKEKQENQTYDKIE</sequence>
<dbReference type="InterPro" id="IPR019076">
    <property type="entry name" value="Spore_lipoprot_YhcN/YlaJ-like"/>
</dbReference>
<dbReference type="GO" id="GO:0030435">
    <property type="term" value="P:sporulation resulting in formation of a cellular spore"/>
    <property type="evidence" value="ECO:0007669"/>
    <property type="project" value="InterPro"/>
</dbReference>
<keyword evidence="3" id="KW-0449">Lipoprotein</keyword>
<dbReference type="STRING" id="189382.BHE18_06955"/>
<feature type="compositionally biased region" description="Basic and acidic residues" evidence="1">
    <location>
        <begin position="199"/>
        <end position="225"/>
    </location>
</feature>
<dbReference type="Pfam" id="PF09580">
    <property type="entry name" value="Spore_YhcN_YlaJ"/>
    <property type="match status" value="1"/>
</dbReference>
<evidence type="ECO:0000256" key="1">
    <source>
        <dbReference type="SAM" id="MobiDB-lite"/>
    </source>
</evidence>